<evidence type="ECO:0000256" key="2">
    <source>
        <dbReference type="ARBA" id="ARBA00022679"/>
    </source>
</evidence>
<evidence type="ECO:0000256" key="1">
    <source>
        <dbReference type="ARBA" id="ARBA00022603"/>
    </source>
</evidence>
<reference evidence="9" key="1">
    <citation type="journal article" date="2018" name="Front. Microbiol.">
        <title>Genome-Based Analysis Reveals the Taxonomy and Diversity of the Family Idiomarinaceae.</title>
        <authorList>
            <person name="Liu Y."/>
            <person name="Lai Q."/>
            <person name="Shao Z."/>
        </authorList>
    </citation>
    <scope>NUCLEOTIDE SEQUENCE [LARGE SCALE GENOMIC DNA]</scope>
    <source>
        <strain evidence="9">SN-14</strain>
    </source>
</reference>
<dbReference type="PANTHER" id="PTHR18895:SF74">
    <property type="entry name" value="MTRF1L RELEASE FACTOR GLUTAMINE METHYLTRANSFERASE"/>
    <property type="match status" value="1"/>
</dbReference>
<feature type="domain" description="Release factor glutamine methyltransferase N-terminal" evidence="7">
    <location>
        <begin position="6"/>
        <end position="74"/>
    </location>
</feature>
<dbReference type="InterPro" id="IPR004556">
    <property type="entry name" value="HemK-like"/>
</dbReference>
<dbReference type="FunFam" id="3.40.50.150:FF:000053">
    <property type="entry name" value="Release factor glutamine methyltransferase"/>
    <property type="match status" value="1"/>
</dbReference>
<keyword evidence="2 5" id="KW-0808">Transferase</keyword>
<dbReference type="GO" id="GO:0003676">
    <property type="term" value="F:nucleic acid binding"/>
    <property type="evidence" value="ECO:0007669"/>
    <property type="project" value="InterPro"/>
</dbReference>
<feature type="domain" description="Methyltransferase small" evidence="6">
    <location>
        <begin position="108"/>
        <end position="192"/>
    </location>
</feature>
<comment type="function">
    <text evidence="5">Methylates the class 1 translation termination release factors RF1/PrfA and RF2/PrfB on the glutamine residue of the universally conserved GGQ motif.</text>
</comment>
<organism evidence="8 9">
    <name type="scientific">Idiomarina aquatica</name>
    <dbReference type="NCBI Taxonomy" id="1327752"/>
    <lineage>
        <taxon>Bacteria</taxon>
        <taxon>Pseudomonadati</taxon>
        <taxon>Pseudomonadota</taxon>
        <taxon>Gammaproteobacteria</taxon>
        <taxon>Alteromonadales</taxon>
        <taxon>Idiomarinaceae</taxon>
        <taxon>Idiomarina</taxon>
    </lineage>
</organism>
<keyword evidence="1 5" id="KW-0489">Methyltransferase</keyword>
<dbReference type="PANTHER" id="PTHR18895">
    <property type="entry name" value="HEMK METHYLTRANSFERASE"/>
    <property type="match status" value="1"/>
</dbReference>
<protein>
    <recommendedName>
        <fullName evidence="5">Release factor glutamine methyltransferase</fullName>
        <shortName evidence="5">RF MTase</shortName>
        <ecNumber evidence="5">2.1.1.297</ecNumber>
    </recommendedName>
    <alternativeName>
        <fullName evidence="5">N5-glutamine methyltransferase PrmC</fullName>
    </alternativeName>
    <alternativeName>
        <fullName evidence="5">Protein-(glutamine-N5) MTase PrmC</fullName>
    </alternativeName>
    <alternativeName>
        <fullName evidence="5">Protein-glutamine N-methyltransferase PrmC</fullName>
    </alternativeName>
</protein>
<dbReference type="Gene3D" id="3.40.50.150">
    <property type="entry name" value="Vaccinia Virus protein VP39"/>
    <property type="match status" value="1"/>
</dbReference>
<dbReference type="NCBIfam" id="TIGR03534">
    <property type="entry name" value="RF_mod_PrmC"/>
    <property type="match status" value="1"/>
</dbReference>
<dbReference type="NCBIfam" id="TIGR00536">
    <property type="entry name" value="hemK_fam"/>
    <property type="match status" value="1"/>
</dbReference>
<dbReference type="EMBL" id="PIPS01000001">
    <property type="protein sequence ID" value="RUO44795.1"/>
    <property type="molecule type" value="Genomic_DNA"/>
</dbReference>
<accession>A0AA94EH06</accession>
<dbReference type="InterPro" id="IPR050320">
    <property type="entry name" value="N5-glutamine_MTase"/>
</dbReference>
<proteinExistence type="inferred from homology"/>
<dbReference type="InterPro" id="IPR002052">
    <property type="entry name" value="DNA_methylase_N6_adenine_CS"/>
</dbReference>
<evidence type="ECO:0000256" key="3">
    <source>
        <dbReference type="ARBA" id="ARBA00022691"/>
    </source>
</evidence>
<keyword evidence="3 5" id="KW-0949">S-adenosyl-L-methionine</keyword>
<dbReference type="CDD" id="cd02440">
    <property type="entry name" value="AdoMet_MTases"/>
    <property type="match status" value="1"/>
</dbReference>
<dbReference type="GO" id="GO:0102559">
    <property type="term" value="F:peptide chain release factor N(5)-glutamine methyltransferase activity"/>
    <property type="evidence" value="ECO:0007669"/>
    <property type="project" value="UniProtKB-EC"/>
</dbReference>
<dbReference type="HAMAP" id="MF_02126">
    <property type="entry name" value="RF_methyltr_PrmC"/>
    <property type="match status" value="1"/>
</dbReference>
<dbReference type="Gene3D" id="1.10.8.10">
    <property type="entry name" value="DNA helicase RuvA subunit, C-terminal domain"/>
    <property type="match status" value="1"/>
</dbReference>
<comment type="similarity">
    <text evidence="5">Belongs to the protein N5-glutamine methyltransferase family. PrmC subfamily.</text>
</comment>
<dbReference type="Pfam" id="PF05175">
    <property type="entry name" value="MTS"/>
    <property type="match status" value="1"/>
</dbReference>
<dbReference type="EC" id="2.1.1.297" evidence="5"/>
<keyword evidence="9" id="KW-1185">Reference proteome</keyword>
<feature type="binding site" evidence="5">
    <location>
        <position position="184"/>
    </location>
    <ligand>
        <name>S-adenosyl-L-methionine</name>
        <dbReference type="ChEBI" id="CHEBI:59789"/>
    </ligand>
</feature>
<evidence type="ECO:0000256" key="5">
    <source>
        <dbReference type="HAMAP-Rule" id="MF_02126"/>
    </source>
</evidence>
<gene>
    <name evidence="5 8" type="primary">prmC</name>
    <name evidence="8" type="ORF">CWE23_01785</name>
</gene>
<dbReference type="AlphaFoldDB" id="A0AA94EH06"/>
<feature type="binding site" evidence="5">
    <location>
        <begin position="118"/>
        <end position="122"/>
    </location>
    <ligand>
        <name>S-adenosyl-L-methionine</name>
        <dbReference type="ChEBI" id="CHEBI:59789"/>
    </ligand>
</feature>
<feature type="binding site" evidence="5">
    <location>
        <position position="141"/>
    </location>
    <ligand>
        <name>S-adenosyl-L-methionine</name>
        <dbReference type="ChEBI" id="CHEBI:59789"/>
    </ligand>
</feature>
<evidence type="ECO:0000259" key="7">
    <source>
        <dbReference type="Pfam" id="PF17827"/>
    </source>
</evidence>
<evidence type="ECO:0000259" key="6">
    <source>
        <dbReference type="Pfam" id="PF05175"/>
    </source>
</evidence>
<dbReference type="Proteomes" id="UP000286680">
    <property type="component" value="Unassembled WGS sequence"/>
</dbReference>
<dbReference type="SUPFAM" id="SSF53335">
    <property type="entry name" value="S-adenosyl-L-methionine-dependent methyltransferases"/>
    <property type="match status" value="1"/>
</dbReference>
<name>A0AA94EH06_9GAMM</name>
<comment type="caution">
    <text evidence="8">The sequence shown here is derived from an EMBL/GenBank/DDBJ whole genome shotgun (WGS) entry which is preliminary data.</text>
</comment>
<dbReference type="Pfam" id="PF17827">
    <property type="entry name" value="PrmC_N"/>
    <property type="match status" value="1"/>
</dbReference>
<sequence length="278" mass="31103">MKSLADAQAWCQQQLADSESPAADSRALLCFVLQKNRTYLMTWPERRLTEQQWQKLQQLVARRQQGHPVAHLTGEREFWSLPLAVNDSTLIPRPDTETLVEAALSLELPDDARVLDVGTGTGAIALALKSERPAWQITALDKQPAAVALAQHNAARLALPIQVLQSHWFDALPNTAGFDLIVSNPPYIDAHDPHLQQGDVRFEPHSALIAEQQGLADIAHIIEQGRYYLREHGWLLLEQGWQQAPAVVELLTEKGYKHINRWTDYGNVERVTGGQKAS</sequence>
<dbReference type="InterPro" id="IPR040758">
    <property type="entry name" value="PrmC_N"/>
</dbReference>
<dbReference type="RefSeq" id="WP_126819220.1">
    <property type="nucleotide sequence ID" value="NZ_PIPS01000001.1"/>
</dbReference>
<evidence type="ECO:0000313" key="8">
    <source>
        <dbReference type="EMBL" id="RUO44795.1"/>
    </source>
</evidence>
<dbReference type="PROSITE" id="PS00092">
    <property type="entry name" value="N6_MTASE"/>
    <property type="match status" value="1"/>
</dbReference>
<dbReference type="InterPro" id="IPR007848">
    <property type="entry name" value="Small_mtfrase_dom"/>
</dbReference>
<feature type="binding site" evidence="5">
    <location>
        <position position="168"/>
    </location>
    <ligand>
        <name>S-adenosyl-L-methionine</name>
        <dbReference type="ChEBI" id="CHEBI:59789"/>
    </ligand>
</feature>
<evidence type="ECO:0000256" key="4">
    <source>
        <dbReference type="ARBA" id="ARBA00048391"/>
    </source>
</evidence>
<evidence type="ECO:0000313" key="9">
    <source>
        <dbReference type="Proteomes" id="UP000286680"/>
    </source>
</evidence>
<dbReference type="InterPro" id="IPR029063">
    <property type="entry name" value="SAM-dependent_MTases_sf"/>
</dbReference>
<dbReference type="FunFam" id="1.10.8.10:FF:000032">
    <property type="entry name" value="Release factor glutamine methyltransferase"/>
    <property type="match status" value="1"/>
</dbReference>
<dbReference type="GO" id="GO:0032259">
    <property type="term" value="P:methylation"/>
    <property type="evidence" value="ECO:0007669"/>
    <property type="project" value="UniProtKB-KW"/>
</dbReference>
<feature type="binding site" evidence="5">
    <location>
        <begin position="184"/>
        <end position="187"/>
    </location>
    <ligand>
        <name>substrate</name>
    </ligand>
</feature>
<dbReference type="InterPro" id="IPR019874">
    <property type="entry name" value="RF_methyltr_PrmC"/>
</dbReference>
<comment type="catalytic activity">
    <reaction evidence="4 5">
        <text>L-glutaminyl-[peptide chain release factor] + S-adenosyl-L-methionine = N(5)-methyl-L-glutaminyl-[peptide chain release factor] + S-adenosyl-L-homocysteine + H(+)</text>
        <dbReference type="Rhea" id="RHEA:42896"/>
        <dbReference type="Rhea" id="RHEA-COMP:10271"/>
        <dbReference type="Rhea" id="RHEA-COMP:10272"/>
        <dbReference type="ChEBI" id="CHEBI:15378"/>
        <dbReference type="ChEBI" id="CHEBI:30011"/>
        <dbReference type="ChEBI" id="CHEBI:57856"/>
        <dbReference type="ChEBI" id="CHEBI:59789"/>
        <dbReference type="ChEBI" id="CHEBI:61891"/>
        <dbReference type="EC" id="2.1.1.297"/>
    </reaction>
</comment>